<evidence type="ECO:0000256" key="2">
    <source>
        <dbReference type="ARBA" id="ARBA00022729"/>
    </source>
</evidence>
<sequence length="608" mass="65370">MFATYFLLLSSLGLVITTQAQDCSKPAGGDNMGLKGDDILLQTFPEGKKVTFACNVGYVTAGGSASITCNAGNWTTLKLKCERSNCGSAGEVENGNVDYPEGTEFGDKLVVTCNTGFHMVPNKGQILCGAQGWMDRLPECEVVTCDPPPAVAKGVFSPVKESYDYREVVQYKCQSDYTLNGSSSISCSEHGTFGPAPTCVIVRCEDPNIANGQQVDGSRPPHGYRSTVTYECKSGYVIEGGRTLTCGIDSQWLPGLPTCQRRDCGSAGEVENGNVDYPEGTRFGDKLVVTCNTGFKMVPNKGQIICGAQGWMDRLPTCEVVRCEDPNIANGYQVNGSRPPHGYNSTVTYECISGYVMEGRRTLTCGIDGQWLPGLPTCQRKNCGSAGDVDNGNVDYPEGTRFGDKLVVTCNTGFNMVPNKGQILCGAQGWMDRLPVCEVVTCYPPPEVVNGVFTPVKESYDYREVVQYKCQNDYTLNGSSSISCSENGTFGPAPTCVMVRCEDPNIANGDQVEGSRPPHGYMSTVTYECKSGYVLEGGRTLTCGIDSQWSPGLPTCQRITPPPKPTTTSTTTTTDSRPTTPDNHGDNLAIGLGVTVLVSITVLYLQHY</sequence>
<keyword evidence="1 5" id="KW-0768">Sushi</keyword>
<feature type="domain" description="Sushi" evidence="8">
    <location>
        <begin position="262"/>
        <end position="320"/>
    </location>
</feature>
<evidence type="ECO:0000256" key="7">
    <source>
        <dbReference type="SAM" id="SignalP"/>
    </source>
</evidence>
<evidence type="ECO:0000256" key="5">
    <source>
        <dbReference type="PROSITE-ProRule" id="PRU00302"/>
    </source>
</evidence>
<comment type="caution">
    <text evidence="5">Lacks conserved residue(s) required for the propagation of feature annotation.</text>
</comment>
<feature type="domain" description="Sushi" evidence="8">
    <location>
        <begin position="202"/>
        <end position="261"/>
    </location>
</feature>
<keyword evidence="3" id="KW-0677">Repeat</keyword>
<dbReference type="SMART" id="SM00032">
    <property type="entry name" value="CCP"/>
    <property type="match status" value="9"/>
</dbReference>
<dbReference type="InterPro" id="IPR000436">
    <property type="entry name" value="Sushi_SCR_CCP_dom"/>
</dbReference>
<evidence type="ECO:0000256" key="1">
    <source>
        <dbReference type="ARBA" id="ARBA00022659"/>
    </source>
</evidence>
<feature type="disulfide bond" evidence="5">
    <location>
        <begin position="113"/>
        <end position="140"/>
    </location>
</feature>
<proteinExistence type="predicted"/>
<dbReference type="Pfam" id="PF00084">
    <property type="entry name" value="Sushi"/>
    <property type="match status" value="9"/>
</dbReference>
<dbReference type="Proteomes" id="UP000465112">
    <property type="component" value="Chromosome 5"/>
</dbReference>
<evidence type="ECO:0000259" key="8">
    <source>
        <dbReference type="PROSITE" id="PS50923"/>
    </source>
</evidence>
<keyword evidence="2 7" id="KW-0732">Signal</keyword>
<reference evidence="9 10" key="1">
    <citation type="submission" date="2019-06" db="EMBL/GenBank/DDBJ databases">
        <title>A chromosome-scale genome assembly of the European perch, Perca fluviatilis.</title>
        <authorList>
            <person name="Roques C."/>
            <person name="Zahm M."/>
            <person name="Cabau C."/>
            <person name="Klopp C."/>
            <person name="Bouchez O."/>
            <person name="Donnadieu C."/>
            <person name="Kuhl H."/>
            <person name="Gislard M."/>
            <person name="Guendouz S."/>
            <person name="Journot L."/>
            <person name="Haffray P."/>
            <person name="Bestin A."/>
            <person name="Morvezen R."/>
            <person name="Feron R."/>
            <person name="Wen M."/>
            <person name="Jouanno E."/>
            <person name="Herpin A."/>
            <person name="Schartl M."/>
            <person name="Postlethwait J."/>
            <person name="Schaerlinger B."/>
            <person name="Chardard D."/>
            <person name="Lecocq T."/>
            <person name="Poncet C."/>
            <person name="Jaffrelo L."/>
            <person name="Lampietro C."/>
            <person name="Guiguen Y."/>
        </authorList>
    </citation>
    <scope>NUCLEOTIDE SEQUENCE [LARGE SCALE GENOMIC DNA]</scope>
    <source>
        <tissue evidence="9">Blood</tissue>
    </source>
</reference>
<keyword evidence="10" id="KW-1185">Reference proteome</keyword>
<feature type="disulfide bond" evidence="5">
    <location>
        <begin position="291"/>
        <end position="318"/>
    </location>
</feature>
<dbReference type="CDD" id="cd00033">
    <property type="entry name" value="CCP"/>
    <property type="match status" value="9"/>
</dbReference>
<dbReference type="InterPro" id="IPR035976">
    <property type="entry name" value="Sushi/SCR/CCP_sf"/>
</dbReference>
<dbReference type="PANTHER" id="PTHR45656">
    <property type="entry name" value="PROTEIN CBR-CLEC-78"/>
    <property type="match status" value="1"/>
</dbReference>
<feature type="disulfide bond" evidence="5">
    <location>
        <begin position="529"/>
        <end position="556"/>
    </location>
</feature>
<keyword evidence="4 5" id="KW-1015">Disulfide bond</keyword>
<evidence type="ECO:0000256" key="3">
    <source>
        <dbReference type="ARBA" id="ARBA00022737"/>
    </source>
</evidence>
<dbReference type="PANTHER" id="PTHR45656:SF4">
    <property type="entry name" value="PROTEIN CBR-CLEC-78"/>
    <property type="match status" value="1"/>
</dbReference>
<feature type="disulfide bond" evidence="5">
    <location>
        <begin position="351"/>
        <end position="378"/>
    </location>
</feature>
<evidence type="ECO:0000256" key="4">
    <source>
        <dbReference type="ARBA" id="ARBA00023157"/>
    </source>
</evidence>
<feature type="domain" description="Sushi" evidence="8">
    <location>
        <begin position="440"/>
        <end position="498"/>
    </location>
</feature>
<name>A0A6A5EL92_PERFL</name>
<dbReference type="Gene3D" id="2.10.70.10">
    <property type="entry name" value="Complement Module, domain 1"/>
    <property type="match status" value="9"/>
</dbReference>
<feature type="disulfide bond" evidence="5">
    <location>
        <begin position="54"/>
        <end position="81"/>
    </location>
</feature>
<comment type="caution">
    <text evidence="9">The sequence shown here is derived from an EMBL/GenBank/DDBJ whole genome shotgun (WGS) entry which is preliminary data.</text>
</comment>
<feature type="compositionally biased region" description="Low complexity" evidence="6">
    <location>
        <begin position="566"/>
        <end position="582"/>
    </location>
</feature>
<evidence type="ECO:0000256" key="6">
    <source>
        <dbReference type="SAM" id="MobiDB-lite"/>
    </source>
</evidence>
<protein>
    <recommendedName>
        <fullName evidence="8">Sushi domain-containing protein</fullName>
    </recommendedName>
</protein>
<feature type="domain" description="Sushi" evidence="8">
    <location>
        <begin position="84"/>
        <end position="142"/>
    </location>
</feature>
<feature type="domain" description="Sushi" evidence="8">
    <location>
        <begin position="143"/>
        <end position="201"/>
    </location>
</feature>
<feature type="signal peptide" evidence="7">
    <location>
        <begin position="1"/>
        <end position="20"/>
    </location>
</feature>
<dbReference type="InterPro" id="IPR051277">
    <property type="entry name" value="SEZ6_CSMD_C4BPB_Regulators"/>
</dbReference>
<feature type="region of interest" description="Disordered" evidence="6">
    <location>
        <begin position="557"/>
        <end position="584"/>
    </location>
</feature>
<accession>A0A6A5EL92</accession>
<feature type="disulfide bond" evidence="5">
    <location>
        <begin position="410"/>
        <end position="437"/>
    </location>
</feature>
<feature type="domain" description="Sushi" evidence="8">
    <location>
        <begin position="499"/>
        <end position="558"/>
    </location>
</feature>
<dbReference type="SUPFAM" id="SSF57535">
    <property type="entry name" value="Complement control module/SCR domain"/>
    <property type="match status" value="9"/>
</dbReference>
<dbReference type="FunFam" id="2.10.70.10:FF:000014">
    <property type="entry name" value="Membrane cofactor protein"/>
    <property type="match status" value="3"/>
</dbReference>
<organism evidence="9 10">
    <name type="scientific">Perca fluviatilis</name>
    <name type="common">European perch</name>
    <dbReference type="NCBI Taxonomy" id="8168"/>
    <lineage>
        <taxon>Eukaryota</taxon>
        <taxon>Metazoa</taxon>
        <taxon>Chordata</taxon>
        <taxon>Craniata</taxon>
        <taxon>Vertebrata</taxon>
        <taxon>Euteleostomi</taxon>
        <taxon>Actinopterygii</taxon>
        <taxon>Neopterygii</taxon>
        <taxon>Teleostei</taxon>
        <taxon>Neoteleostei</taxon>
        <taxon>Acanthomorphata</taxon>
        <taxon>Eupercaria</taxon>
        <taxon>Perciformes</taxon>
        <taxon>Percoidei</taxon>
        <taxon>Percidae</taxon>
        <taxon>Percinae</taxon>
        <taxon>Perca</taxon>
    </lineage>
</organism>
<dbReference type="EMBL" id="VHII01000005">
    <property type="protein sequence ID" value="KAF1390071.1"/>
    <property type="molecule type" value="Genomic_DNA"/>
</dbReference>
<feature type="domain" description="Sushi" evidence="8">
    <location>
        <begin position="321"/>
        <end position="380"/>
    </location>
</feature>
<feature type="domain" description="Sushi" evidence="8">
    <location>
        <begin position="381"/>
        <end position="439"/>
    </location>
</feature>
<feature type="disulfide bond" evidence="5">
    <location>
        <begin position="232"/>
        <end position="259"/>
    </location>
</feature>
<dbReference type="PROSITE" id="PS50923">
    <property type="entry name" value="SUSHI"/>
    <property type="match status" value="9"/>
</dbReference>
<dbReference type="AlphaFoldDB" id="A0A6A5EL92"/>
<evidence type="ECO:0000313" key="9">
    <source>
        <dbReference type="EMBL" id="KAF1390071.1"/>
    </source>
</evidence>
<gene>
    <name evidence="9" type="ORF">PFLUV_G00054310</name>
</gene>
<evidence type="ECO:0000313" key="10">
    <source>
        <dbReference type="Proteomes" id="UP000465112"/>
    </source>
</evidence>
<feature type="chain" id="PRO_5025659240" description="Sushi domain-containing protein" evidence="7">
    <location>
        <begin position="21"/>
        <end position="608"/>
    </location>
</feature>
<feature type="domain" description="Sushi" evidence="8">
    <location>
        <begin position="21"/>
        <end position="83"/>
    </location>
</feature>